<reference evidence="4" key="1">
    <citation type="journal article" date="2023" name="Commun. Biol.">
        <title>Genome analysis of Parmales, the sister group of diatoms, reveals the evolutionary specialization of diatoms from phago-mixotrophs to photoautotrophs.</title>
        <authorList>
            <person name="Ban H."/>
            <person name="Sato S."/>
            <person name="Yoshikawa S."/>
            <person name="Yamada K."/>
            <person name="Nakamura Y."/>
            <person name="Ichinomiya M."/>
            <person name="Sato N."/>
            <person name="Blanc-Mathieu R."/>
            <person name="Endo H."/>
            <person name="Kuwata A."/>
            <person name="Ogata H."/>
        </authorList>
    </citation>
    <scope>NUCLEOTIDE SEQUENCE [LARGE SCALE GENOMIC DNA]</scope>
    <source>
        <strain evidence="4">NIES 3700</strain>
    </source>
</reference>
<dbReference type="Proteomes" id="UP001165122">
    <property type="component" value="Unassembled WGS sequence"/>
</dbReference>
<feature type="compositionally biased region" description="Basic and acidic residues" evidence="1">
    <location>
        <begin position="63"/>
        <end position="72"/>
    </location>
</feature>
<dbReference type="EMBL" id="BRXW01000377">
    <property type="protein sequence ID" value="GMH48943.1"/>
    <property type="molecule type" value="Genomic_DNA"/>
</dbReference>
<feature type="compositionally biased region" description="Acidic residues" evidence="1">
    <location>
        <begin position="87"/>
        <end position="98"/>
    </location>
</feature>
<protein>
    <recommendedName>
        <fullName evidence="2">Tubby C-terminal domain-containing protein</fullName>
    </recommendedName>
</protein>
<feature type="domain" description="Tubby C-terminal" evidence="2">
    <location>
        <begin position="144"/>
        <end position="424"/>
    </location>
</feature>
<sequence length="426" mass="48384">MERATKKTQLPPPLTARPTKAKRKSTKTRTDETTKENQDEFWGVSSETKEEEEEDVQRTPQHIRREYRDSESGHPINTWGKEKGEEELKDEEEEEAKEDEGYTSVGDRPHSFSPVNWDEPHFITTSPEDLHTLDDFLSFVTTLPANQKTVYRCILSRKKSTLGGSSFSFRLESAEDSFEILAKKKMMPATFLISLVKGDLSESERTNRSKYYLGKVKVKNSGEFVLHDKGINPNRLLDIDDVGGGNEESKVNISREEKEADDLLESLISPRIELACVLHCTDNTSSKMINVGIPRVFGTQTAVWQGTTSQDKLLHNLKAVVNRSSRNVLMRDQLMVLADYIDPTRDVGTKDYSNNTVLSSSKNFTVEWMEGGNPGKSFKKSVAKGENICFPSMQMHRIRKDKWAVQVTYPFTLFQTFGVCLTRFTG</sequence>
<feature type="region of interest" description="Disordered" evidence="1">
    <location>
        <begin position="1"/>
        <end position="113"/>
    </location>
</feature>
<comment type="caution">
    <text evidence="3">The sequence shown here is derived from an EMBL/GenBank/DDBJ whole genome shotgun (WGS) entry which is preliminary data.</text>
</comment>
<feature type="compositionally biased region" description="Basic and acidic residues" evidence="1">
    <location>
        <begin position="28"/>
        <end position="38"/>
    </location>
</feature>
<dbReference type="InterPro" id="IPR000007">
    <property type="entry name" value="Tubby_C"/>
</dbReference>
<gene>
    <name evidence="3" type="ORF">TrLO_g15493</name>
</gene>
<dbReference type="Gene3D" id="3.20.90.10">
    <property type="entry name" value="Tubby Protein, Chain A"/>
    <property type="match status" value="1"/>
</dbReference>
<evidence type="ECO:0000313" key="3">
    <source>
        <dbReference type="EMBL" id="GMH48943.1"/>
    </source>
</evidence>
<evidence type="ECO:0000256" key="1">
    <source>
        <dbReference type="SAM" id="MobiDB-lite"/>
    </source>
</evidence>
<dbReference type="SUPFAM" id="SSF54518">
    <property type="entry name" value="Tubby C-terminal domain-like"/>
    <property type="match status" value="1"/>
</dbReference>
<accession>A0A9W7DSB6</accession>
<name>A0A9W7DSB6_9STRA</name>
<evidence type="ECO:0000313" key="4">
    <source>
        <dbReference type="Proteomes" id="UP001165122"/>
    </source>
</evidence>
<organism evidence="3 4">
    <name type="scientific">Triparma laevis f. longispina</name>
    <dbReference type="NCBI Taxonomy" id="1714387"/>
    <lineage>
        <taxon>Eukaryota</taxon>
        <taxon>Sar</taxon>
        <taxon>Stramenopiles</taxon>
        <taxon>Ochrophyta</taxon>
        <taxon>Bolidophyceae</taxon>
        <taxon>Parmales</taxon>
        <taxon>Triparmaceae</taxon>
        <taxon>Triparma</taxon>
    </lineage>
</organism>
<proteinExistence type="predicted"/>
<keyword evidence="4" id="KW-1185">Reference proteome</keyword>
<dbReference type="OrthoDB" id="200190at2759"/>
<dbReference type="InterPro" id="IPR025659">
    <property type="entry name" value="Tubby-like_C"/>
</dbReference>
<evidence type="ECO:0000259" key="2">
    <source>
        <dbReference type="Pfam" id="PF01167"/>
    </source>
</evidence>
<dbReference type="AlphaFoldDB" id="A0A9W7DSB6"/>
<dbReference type="Pfam" id="PF01167">
    <property type="entry name" value="Tub"/>
    <property type="match status" value="1"/>
</dbReference>